<dbReference type="Proteomes" id="UP001418796">
    <property type="component" value="Unassembled WGS sequence"/>
</dbReference>
<keyword evidence="3" id="KW-0804">Transcription</keyword>
<dbReference type="InterPro" id="IPR003313">
    <property type="entry name" value="AraC-bd"/>
</dbReference>
<dbReference type="EMBL" id="JBCITK010000001">
    <property type="protein sequence ID" value="MEN0642435.1"/>
    <property type="molecule type" value="Genomic_DNA"/>
</dbReference>
<evidence type="ECO:0000259" key="4">
    <source>
        <dbReference type="PROSITE" id="PS01124"/>
    </source>
</evidence>
<dbReference type="PRINTS" id="PR00032">
    <property type="entry name" value="HTHARAC"/>
</dbReference>
<dbReference type="PROSITE" id="PS00041">
    <property type="entry name" value="HTH_ARAC_FAMILY_1"/>
    <property type="match status" value="1"/>
</dbReference>
<feature type="domain" description="HTH araC/xylS-type" evidence="4">
    <location>
        <begin position="191"/>
        <end position="289"/>
    </location>
</feature>
<evidence type="ECO:0000256" key="3">
    <source>
        <dbReference type="ARBA" id="ARBA00023163"/>
    </source>
</evidence>
<accession>A0ABU9VFN8</accession>
<name>A0ABU9VFN8_9BACI</name>
<dbReference type="PROSITE" id="PS01124">
    <property type="entry name" value="HTH_ARAC_FAMILY_2"/>
    <property type="match status" value="1"/>
</dbReference>
<comment type="caution">
    <text evidence="5">The sequence shown here is derived from an EMBL/GenBank/DDBJ whole genome shotgun (WGS) entry which is preliminary data.</text>
</comment>
<dbReference type="InterPro" id="IPR037923">
    <property type="entry name" value="HTH-like"/>
</dbReference>
<dbReference type="SUPFAM" id="SSF51215">
    <property type="entry name" value="Regulatory protein AraC"/>
    <property type="match status" value="1"/>
</dbReference>
<dbReference type="InterPro" id="IPR018062">
    <property type="entry name" value="HTH_AraC-typ_CS"/>
</dbReference>
<evidence type="ECO:0000256" key="2">
    <source>
        <dbReference type="ARBA" id="ARBA00023125"/>
    </source>
</evidence>
<gene>
    <name evidence="5" type="ORF">MKY91_04560</name>
</gene>
<protein>
    <submittedName>
        <fullName evidence="5">Helix-turn-helix domain-containing protein</fullName>
    </submittedName>
</protein>
<evidence type="ECO:0000313" key="5">
    <source>
        <dbReference type="EMBL" id="MEN0642435.1"/>
    </source>
</evidence>
<evidence type="ECO:0000313" key="6">
    <source>
        <dbReference type="Proteomes" id="UP001418796"/>
    </source>
</evidence>
<dbReference type="Gene3D" id="1.10.10.60">
    <property type="entry name" value="Homeodomain-like"/>
    <property type="match status" value="2"/>
</dbReference>
<dbReference type="SUPFAM" id="SSF46689">
    <property type="entry name" value="Homeodomain-like"/>
    <property type="match status" value="2"/>
</dbReference>
<dbReference type="InterPro" id="IPR009057">
    <property type="entry name" value="Homeodomain-like_sf"/>
</dbReference>
<dbReference type="Pfam" id="PF12833">
    <property type="entry name" value="HTH_18"/>
    <property type="match status" value="1"/>
</dbReference>
<dbReference type="RefSeq" id="WP_343129559.1">
    <property type="nucleotide sequence ID" value="NZ_JBCITK010000001.1"/>
</dbReference>
<keyword evidence="1" id="KW-0805">Transcription regulation</keyword>
<sequence length="308" mass="35813">MTAHYLTIRATKPVQFASCGRVETSRPFRHPTRTLDSYVLLIGIQGTLEIQQENQVYALTKGKTLLLKKGVQHIGYSHSLSPLSYYWFHFYLEDERASYISIDHEKEQLASMIQEPLSQTFSPTIYIPTYSKPPSIERLNILFNQLLDLSQAGAHAYLAASYLMTSLLIELSNQTIDSYRQKKRPLDHELVHIIEWIRVNADREQSVQGIAEHFHYNPNYLSRQFKSKIGMSLQRYINLVKITKAKDLLSSTRKSIREISLSIGIEDEKYFMRLFKKTEGMTPSEFRKAFYRIRLTELGSVLEDKHLE</sequence>
<keyword evidence="6" id="KW-1185">Reference proteome</keyword>
<proteinExistence type="predicted"/>
<dbReference type="PANTHER" id="PTHR43280">
    <property type="entry name" value="ARAC-FAMILY TRANSCRIPTIONAL REGULATOR"/>
    <property type="match status" value="1"/>
</dbReference>
<dbReference type="InterPro" id="IPR020449">
    <property type="entry name" value="Tscrpt_reg_AraC-type_HTH"/>
</dbReference>
<dbReference type="SMART" id="SM00342">
    <property type="entry name" value="HTH_ARAC"/>
    <property type="match status" value="1"/>
</dbReference>
<dbReference type="InterPro" id="IPR018060">
    <property type="entry name" value="HTH_AraC"/>
</dbReference>
<organism evidence="5 6">
    <name type="scientific">Alkalicoccobacillus gibsonii</name>
    <dbReference type="NCBI Taxonomy" id="79881"/>
    <lineage>
        <taxon>Bacteria</taxon>
        <taxon>Bacillati</taxon>
        <taxon>Bacillota</taxon>
        <taxon>Bacilli</taxon>
        <taxon>Bacillales</taxon>
        <taxon>Bacillaceae</taxon>
        <taxon>Alkalicoccobacillus</taxon>
    </lineage>
</organism>
<reference evidence="5 6" key="1">
    <citation type="submission" date="2024-03" db="EMBL/GenBank/DDBJ databases">
        <title>Bacilli Hybrid Assemblies.</title>
        <authorList>
            <person name="Kovac J."/>
        </authorList>
    </citation>
    <scope>NUCLEOTIDE SEQUENCE [LARGE SCALE GENOMIC DNA]</scope>
    <source>
        <strain evidence="5 6">FSL R7-0666</strain>
    </source>
</reference>
<keyword evidence="2" id="KW-0238">DNA-binding</keyword>
<evidence type="ECO:0000256" key="1">
    <source>
        <dbReference type="ARBA" id="ARBA00023015"/>
    </source>
</evidence>
<dbReference type="PANTHER" id="PTHR43280:SF2">
    <property type="entry name" value="HTH-TYPE TRANSCRIPTIONAL REGULATOR EXSA"/>
    <property type="match status" value="1"/>
</dbReference>
<dbReference type="Pfam" id="PF02311">
    <property type="entry name" value="AraC_binding"/>
    <property type="match status" value="1"/>
</dbReference>